<evidence type="ECO:0000313" key="1">
    <source>
        <dbReference type="EMBL" id="NIG17311.1"/>
    </source>
</evidence>
<proteinExistence type="predicted"/>
<reference evidence="1 2" key="1">
    <citation type="journal article" date="2019" name="bioRxiv">
        <title>Bacteria contribute to plant secondary compound degradation in a generalist herbivore system.</title>
        <authorList>
            <person name="Francoeur C.B."/>
            <person name="Khadempour L."/>
            <person name="Moreira-Soto R.D."/>
            <person name="Gotting K."/>
            <person name="Book A.J."/>
            <person name="Pinto-Tomas A.A."/>
            <person name="Keefover-Ring K."/>
            <person name="Currie C.R."/>
        </authorList>
    </citation>
    <scope>NUCLEOTIDE SEQUENCE [LARGE SCALE GENOMIC DNA]</scope>
    <source>
        <strain evidence="1">Al-1710</strain>
    </source>
</reference>
<accession>A0ABX0RI81</accession>
<dbReference type="SUPFAM" id="SSF158682">
    <property type="entry name" value="TerB-like"/>
    <property type="match status" value="1"/>
</dbReference>
<dbReference type="Gene3D" id="1.10.3680.10">
    <property type="entry name" value="TerB-like"/>
    <property type="match status" value="1"/>
</dbReference>
<dbReference type="Proteomes" id="UP001515780">
    <property type="component" value="Unassembled WGS sequence"/>
</dbReference>
<dbReference type="RefSeq" id="WP_166718850.1">
    <property type="nucleotide sequence ID" value="NZ_VWXC01000001.1"/>
</dbReference>
<dbReference type="InterPro" id="IPR029024">
    <property type="entry name" value="TerB-like"/>
</dbReference>
<keyword evidence="2" id="KW-1185">Reference proteome</keyword>
<dbReference type="EMBL" id="VWXC01000001">
    <property type="protein sequence ID" value="NIG17311.1"/>
    <property type="molecule type" value="Genomic_DNA"/>
</dbReference>
<evidence type="ECO:0000313" key="2">
    <source>
        <dbReference type="Proteomes" id="UP001515780"/>
    </source>
</evidence>
<protein>
    <recommendedName>
        <fullName evidence="3">Co-chaperone DjlA N-terminal domain-containing protein</fullName>
    </recommendedName>
</protein>
<gene>
    <name evidence="1" type="ORF">F3J37_01290</name>
</gene>
<comment type="caution">
    <text evidence="1">The sequence shown here is derived from an EMBL/GenBank/DDBJ whole genome shotgun (WGS) entry which is preliminary data.</text>
</comment>
<evidence type="ECO:0008006" key="3">
    <source>
        <dbReference type="Google" id="ProtNLM"/>
    </source>
</evidence>
<organism evidence="1 2">
    <name type="scientific">Candidatus Pantoea communis</name>
    <dbReference type="NCBI Taxonomy" id="2608354"/>
    <lineage>
        <taxon>Bacteria</taxon>
        <taxon>Pseudomonadati</taxon>
        <taxon>Pseudomonadota</taxon>
        <taxon>Gammaproteobacteria</taxon>
        <taxon>Enterobacterales</taxon>
        <taxon>Erwiniaceae</taxon>
        <taxon>Pantoea</taxon>
    </lineage>
</organism>
<sequence length="135" mass="15743">MDIPAELTLNELIASLKVMYLAVFANGEYNENQKEMLNDIFEAMGLEGDARFVSRKLAERQKAELERDYHSALDNIFYSLEQLPDDKERSHRLMTLYFDIAESDSDMTESEEIIAQELADCLDLDIDYYLRNRTD</sequence>
<name>A0ABX0RI81_9GAMM</name>